<reference evidence="2" key="1">
    <citation type="submission" date="2013-10" db="EMBL/GenBank/DDBJ databases">
        <title>Genomic analysis of the causative agents of coccidiosis in chickens.</title>
        <authorList>
            <person name="Reid A.J."/>
            <person name="Blake D."/>
            <person name="Billington K."/>
            <person name="Browne H."/>
            <person name="Dunn M."/>
            <person name="Hung S."/>
            <person name="Kawahara F."/>
            <person name="Miranda-Saavedra D."/>
            <person name="Mourier T."/>
            <person name="Nagra H."/>
            <person name="Otto T.D."/>
            <person name="Rawlings N."/>
            <person name="Sanchez A."/>
            <person name="Sanders M."/>
            <person name="Subramaniam C."/>
            <person name="Tay Y."/>
            <person name="Dear P."/>
            <person name="Doerig C."/>
            <person name="Gruber A."/>
            <person name="Parkinson J."/>
            <person name="Shirley M."/>
            <person name="Wan K.L."/>
            <person name="Berriman M."/>
            <person name="Tomley F."/>
            <person name="Pain A."/>
        </authorList>
    </citation>
    <scope>NUCLEOTIDE SEQUENCE [LARGE SCALE GENOMIC DNA]</scope>
    <source>
        <strain evidence="2">Houghton</strain>
    </source>
</reference>
<name>U6G5V7_9EIME</name>
<reference evidence="2" key="2">
    <citation type="submission" date="2013-10" db="EMBL/GenBank/DDBJ databases">
        <authorList>
            <person name="Aslett M."/>
        </authorList>
    </citation>
    <scope>NUCLEOTIDE SEQUENCE [LARGE SCALE GENOMIC DNA]</scope>
    <source>
        <strain evidence="2">Houghton</strain>
    </source>
</reference>
<dbReference type="VEuPathDB" id="ToxoDB:EPH_0003210"/>
<dbReference type="InterPro" id="IPR021109">
    <property type="entry name" value="Peptidase_aspartic_dom_sf"/>
</dbReference>
<dbReference type="OrthoDB" id="346668at2759"/>
<accession>U6G5V7</accession>
<dbReference type="EMBL" id="HG690503">
    <property type="protein sequence ID" value="CDI74708.1"/>
    <property type="molecule type" value="Genomic_DNA"/>
</dbReference>
<feature type="region of interest" description="Disordered" evidence="1">
    <location>
        <begin position="63"/>
        <end position="86"/>
    </location>
</feature>
<gene>
    <name evidence="2" type="ORF">EPH_0003210</name>
</gene>
<evidence type="ECO:0000313" key="3">
    <source>
        <dbReference type="Proteomes" id="UP000018201"/>
    </source>
</evidence>
<dbReference type="AlphaFoldDB" id="U6G5V7"/>
<protein>
    <submittedName>
        <fullName evidence="2">Uncharacterized protein</fullName>
    </submittedName>
</protein>
<evidence type="ECO:0000256" key="1">
    <source>
        <dbReference type="SAM" id="MobiDB-lite"/>
    </source>
</evidence>
<sequence>MEQRFRKMALSQELWGEKLGEYLDEDALQCWLDLKRSEKLIHKEQGAPAGDQGPTAYRKLSAERKTAAQVPAANGKAKHNTDNSRDVNVGVSIEDHQSVTTVELLPWWREHVADEGSKMEGMLCSVSVPTILPVEVVGRASNGAHLRIDRTMKSLTICFGRECLTGDYLVGPVPYDIVLGLDWLTKHKVSWYFQ</sequence>
<dbReference type="Gene3D" id="2.40.70.10">
    <property type="entry name" value="Acid Proteases"/>
    <property type="match status" value="1"/>
</dbReference>
<evidence type="ECO:0000313" key="2">
    <source>
        <dbReference type="EMBL" id="CDI74708.1"/>
    </source>
</evidence>
<dbReference type="Proteomes" id="UP000018201">
    <property type="component" value="Unassembled WGS sequence"/>
</dbReference>
<proteinExistence type="predicted"/>
<keyword evidence="3" id="KW-1185">Reference proteome</keyword>
<organism evidence="2 3">
    <name type="scientific">Eimeria praecox</name>
    <dbReference type="NCBI Taxonomy" id="51316"/>
    <lineage>
        <taxon>Eukaryota</taxon>
        <taxon>Sar</taxon>
        <taxon>Alveolata</taxon>
        <taxon>Apicomplexa</taxon>
        <taxon>Conoidasida</taxon>
        <taxon>Coccidia</taxon>
        <taxon>Eucoccidiorida</taxon>
        <taxon>Eimeriorina</taxon>
        <taxon>Eimeriidae</taxon>
        <taxon>Eimeria</taxon>
    </lineage>
</organism>